<organism evidence="2">
    <name type="scientific">uncultured Thermomicrobiales bacterium</name>
    <dbReference type="NCBI Taxonomy" id="1645740"/>
    <lineage>
        <taxon>Bacteria</taxon>
        <taxon>Pseudomonadati</taxon>
        <taxon>Thermomicrobiota</taxon>
        <taxon>Thermomicrobia</taxon>
        <taxon>Thermomicrobiales</taxon>
        <taxon>environmental samples</taxon>
    </lineage>
</organism>
<dbReference type="GO" id="GO:0004222">
    <property type="term" value="F:metalloendopeptidase activity"/>
    <property type="evidence" value="ECO:0007669"/>
    <property type="project" value="TreeGrafter"/>
</dbReference>
<dbReference type="PANTHER" id="PTHR21666">
    <property type="entry name" value="PEPTIDASE-RELATED"/>
    <property type="match status" value="1"/>
</dbReference>
<reference evidence="2" key="1">
    <citation type="submission" date="2020-02" db="EMBL/GenBank/DDBJ databases">
        <authorList>
            <person name="Meier V. D."/>
        </authorList>
    </citation>
    <scope>NUCLEOTIDE SEQUENCE</scope>
    <source>
        <strain evidence="2">AVDCRST_MAG73</strain>
    </source>
</reference>
<evidence type="ECO:0000313" key="2">
    <source>
        <dbReference type="EMBL" id="CAA9519570.1"/>
    </source>
</evidence>
<dbReference type="SUPFAM" id="SSF51261">
    <property type="entry name" value="Duplicated hybrid motif"/>
    <property type="match status" value="1"/>
</dbReference>
<dbReference type="InterPro" id="IPR011055">
    <property type="entry name" value="Dup_hybrid_motif"/>
</dbReference>
<accession>A0A6J4TDU4</accession>
<dbReference type="EMBL" id="CADCWE010000007">
    <property type="protein sequence ID" value="CAA9519570.1"/>
    <property type="molecule type" value="Genomic_DNA"/>
</dbReference>
<dbReference type="Gene3D" id="2.70.70.10">
    <property type="entry name" value="Glucose Permease (Domain IIA)"/>
    <property type="match status" value="1"/>
</dbReference>
<protein>
    <recommendedName>
        <fullName evidence="1">M23ase beta-sheet core domain-containing protein</fullName>
    </recommendedName>
</protein>
<dbReference type="Pfam" id="PF01551">
    <property type="entry name" value="Peptidase_M23"/>
    <property type="match status" value="1"/>
</dbReference>
<evidence type="ECO:0000259" key="1">
    <source>
        <dbReference type="Pfam" id="PF01551"/>
    </source>
</evidence>
<dbReference type="AlphaFoldDB" id="A0A6J4TDU4"/>
<dbReference type="InterPro" id="IPR016047">
    <property type="entry name" value="M23ase_b-sheet_dom"/>
</dbReference>
<dbReference type="InterPro" id="IPR050570">
    <property type="entry name" value="Cell_wall_metabolism_enzyme"/>
</dbReference>
<name>A0A6J4TDU4_9BACT</name>
<dbReference type="PANTHER" id="PTHR21666:SF270">
    <property type="entry name" value="MUREIN HYDROLASE ACTIVATOR ENVC"/>
    <property type="match status" value="1"/>
</dbReference>
<sequence length="329" mass="34765">MTAKLSRRSIIGGAFAAPFAVRARLATSRGVAPLFGLPIGLPGRLPGDGFVVRHGYACENTWYNPGFLHTGEDWYVAEGDSGGALIYAIADGEVVFAGSEYPGLVVIVRHAGDLYSMYGHLEYALAVEAGEPVKRGQTLGTVLPRFDGRAPSHLHFEVRTFLTTAEVNGDAPRYPFACGPNCAPGPGYWPIDAPDHPSDQGWRNPAHVIGHRGFEGGAVPADAAVVVASSPPAPSATLWSRPTGATGAKARGEVALRPGDRFALLDVRAGREDTRDTSADAYGLWYRVRLPDERTGWLQALLPSTAETGSDGRPSTVQLALLPDAAALG</sequence>
<proteinExistence type="predicted"/>
<gene>
    <name evidence="2" type="ORF">AVDCRST_MAG73-96</name>
</gene>
<dbReference type="CDD" id="cd12797">
    <property type="entry name" value="M23_peptidase"/>
    <property type="match status" value="1"/>
</dbReference>
<feature type="domain" description="M23ase beta-sheet core" evidence="1">
    <location>
        <begin position="69"/>
        <end position="160"/>
    </location>
</feature>